<dbReference type="HOGENOM" id="CLU_002678_42_11_1"/>
<dbReference type="InterPro" id="IPR036236">
    <property type="entry name" value="Znf_C2H2_sf"/>
</dbReference>
<organism evidence="13">
    <name type="scientific">Petromyzon marinus</name>
    <name type="common">Sea lamprey</name>
    <dbReference type="NCBI Taxonomy" id="7757"/>
    <lineage>
        <taxon>Eukaryota</taxon>
        <taxon>Metazoa</taxon>
        <taxon>Chordata</taxon>
        <taxon>Craniata</taxon>
        <taxon>Vertebrata</taxon>
        <taxon>Cyclostomata</taxon>
        <taxon>Hyperoartia</taxon>
        <taxon>Petromyzontiformes</taxon>
        <taxon>Petromyzontidae</taxon>
        <taxon>Petromyzon</taxon>
    </lineage>
</organism>
<dbReference type="AlphaFoldDB" id="S4RB29"/>
<comment type="similarity">
    <text evidence="2">Belongs to the krueppel C2H2-type zinc-finger protein family.</text>
</comment>
<name>S4RB29_PETMA</name>
<protein>
    <recommendedName>
        <fullName evidence="12">C2H2-type domain-containing protein</fullName>
    </recommendedName>
</protein>
<dbReference type="GO" id="GO:0000978">
    <property type="term" value="F:RNA polymerase II cis-regulatory region sequence-specific DNA binding"/>
    <property type="evidence" value="ECO:0007669"/>
    <property type="project" value="TreeGrafter"/>
</dbReference>
<dbReference type="Gene3D" id="3.30.160.60">
    <property type="entry name" value="Classic Zinc Finger"/>
    <property type="match status" value="3"/>
</dbReference>
<keyword evidence="6" id="KW-0862">Zinc</keyword>
<dbReference type="FunFam" id="3.30.160.60:FF:000176">
    <property type="entry name" value="zinc finger protein 70"/>
    <property type="match status" value="1"/>
</dbReference>
<keyword evidence="10" id="KW-0539">Nucleus</keyword>
<dbReference type="STRING" id="7757.ENSPMAP00000002410"/>
<accession>S4RB29</accession>
<evidence type="ECO:0000256" key="10">
    <source>
        <dbReference type="ARBA" id="ARBA00023242"/>
    </source>
</evidence>
<feature type="domain" description="C2H2-type" evidence="12">
    <location>
        <begin position="40"/>
        <end position="62"/>
    </location>
</feature>
<keyword evidence="8" id="KW-0238">DNA-binding</keyword>
<keyword evidence="7" id="KW-0805">Transcription regulation</keyword>
<keyword evidence="4" id="KW-0677">Repeat</keyword>
<dbReference type="FunFam" id="3.30.160.60:FF:000052">
    <property type="entry name" value="zinc finger protein 546 isoform X1"/>
    <property type="match status" value="1"/>
</dbReference>
<keyword evidence="3" id="KW-0479">Metal-binding</keyword>
<keyword evidence="9" id="KW-0804">Transcription</keyword>
<dbReference type="InterPro" id="IPR013087">
    <property type="entry name" value="Znf_C2H2_type"/>
</dbReference>
<evidence type="ECO:0000259" key="12">
    <source>
        <dbReference type="PROSITE" id="PS50157"/>
    </source>
</evidence>
<dbReference type="PANTHER" id="PTHR23235">
    <property type="entry name" value="KRUEPPEL-LIKE TRANSCRIPTION FACTOR"/>
    <property type="match status" value="1"/>
</dbReference>
<dbReference type="PANTHER" id="PTHR23235:SF152">
    <property type="entry name" value="SI:DKEY-210J14.3"/>
    <property type="match status" value="1"/>
</dbReference>
<proteinExistence type="inferred from homology"/>
<evidence type="ECO:0000256" key="8">
    <source>
        <dbReference type="ARBA" id="ARBA00023125"/>
    </source>
</evidence>
<evidence type="ECO:0000256" key="7">
    <source>
        <dbReference type="ARBA" id="ARBA00023015"/>
    </source>
</evidence>
<comment type="subcellular location">
    <subcellularLocation>
        <location evidence="1">Nucleus</location>
    </subcellularLocation>
</comment>
<keyword evidence="5 11" id="KW-0863">Zinc-finger</keyword>
<dbReference type="GO" id="GO:0008270">
    <property type="term" value="F:zinc ion binding"/>
    <property type="evidence" value="ECO:0007669"/>
    <property type="project" value="UniProtKB-KW"/>
</dbReference>
<dbReference type="GeneTree" id="ENSGT01150000286977"/>
<reference evidence="13" key="1">
    <citation type="submission" date="2025-08" db="UniProtKB">
        <authorList>
            <consortium name="Ensembl"/>
        </authorList>
    </citation>
    <scope>IDENTIFICATION</scope>
</reference>
<reference evidence="13" key="2">
    <citation type="submission" date="2025-09" db="UniProtKB">
        <authorList>
            <consortium name="Ensembl"/>
        </authorList>
    </citation>
    <scope>IDENTIFICATION</scope>
</reference>
<evidence type="ECO:0000256" key="3">
    <source>
        <dbReference type="ARBA" id="ARBA00022723"/>
    </source>
</evidence>
<dbReference type="SUPFAM" id="SSF57667">
    <property type="entry name" value="beta-beta-alpha zinc fingers"/>
    <property type="match status" value="2"/>
</dbReference>
<evidence type="ECO:0000256" key="1">
    <source>
        <dbReference type="ARBA" id="ARBA00004123"/>
    </source>
</evidence>
<evidence type="ECO:0000256" key="2">
    <source>
        <dbReference type="ARBA" id="ARBA00006991"/>
    </source>
</evidence>
<evidence type="ECO:0000256" key="4">
    <source>
        <dbReference type="ARBA" id="ARBA00022737"/>
    </source>
</evidence>
<feature type="domain" description="C2H2-type" evidence="12">
    <location>
        <begin position="8"/>
        <end position="35"/>
    </location>
</feature>
<evidence type="ECO:0000256" key="5">
    <source>
        <dbReference type="ARBA" id="ARBA00022771"/>
    </source>
</evidence>
<evidence type="ECO:0000256" key="9">
    <source>
        <dbReference type="ARBA" id="ARBA00023163"/>
    </source>
</evidence>
<evidence type="ECO:0000313" key="13">
    <source>
        <dbReference type="Ensembl" id="ENSPMAP00000002410.1"/>
    </source>
</evidence>
<dbReference type="PROSITE" id="PS50157">
    <property type="entry name" value="ZINC_FINGER_C2H2_2"/>
    <property type="match status" value="3"/>
</dbReference>
<evidence type="ECO:0000256" key="11">
    <source>
        <dbReference type="PROSITE-ProRule" id="PRU00042"/>
    </source>
</evidence>
<evidence type="ECO:0000256" key="6">
    <source>
        <dbReference type="ARBA" id="ARBA00022833"/>
    </source>
</evidence>
<sequence length="108" mass="12223">EDTGEKLFKCNVCGKAFSRSLHLKNQQKYTQVRSPTSTVCGKAYTEIGTLRTHQRTHSGEKPFKGEKLKCNVCGKAFLRSLHLKNQQKIHTGENPYNCGVHGRAFRDN</sequence>
<feature type="domain" description="C2H2-type" evidence="12">
    <location>
        <begin position="68"/>
        <end position="95"/>
    </location>
</feature>
<dbReference type="Ensembl" id="ENSPMAT00000002422.1">
    <property type="protein sequence ID" value="ENSPMAP00000002410.1"/>
    <property type="gene ID" value="ENSPMAG00000002210.1"/>
</dbReference>
<dbReference type="GO" id="GO:0000981">
    <property type="term" value="F:DNA-binding transcription factor activity, RNA polymerase II-specific"/>
    <property type="evidence" value="ECO:0007669"/>
    <property type="project" value="TreeGrafter"/>
</dbReference>
<dbReference type="Pfam" id="PF00096">
    <property type="entry name" value="zf-C2H2"/>
    <property type="match status" value="2"/>
</dbReference>